<dbReference type="Pfam" id="PF02338">
    <property type="entry name" value="OTU"/>
    <property type="match status" value="1"/>
</dbReference>
<feature type="domain" description="OTU" evidence="2">
    <location>
        <begin position="17"/>
        <end position="173"/>
    </location>
</feature>
<dbReference type="Gene3D" id="3.90.70.80">
    <property type="match status" value="1"/>
</dbReference>
<name>A0A9P4NUP7_9PEZI</name>
<gene>
    <name evidence="3" type="ORF">EJ08DRAFT_695364</name>
</gene>
<feature type="compositionally biased region" description="Basic residues" evidence="1">
    <location>
        <begin position="280"/>
        <end position="290"/>
    </location>
</feature>
<feature type="compositionally biased region" description="Basic and acidic residues" evidence="1">
    <location>
        <begin position="394"/>
        <end position="403"/>
    </location>
</feature>
<reference evidence="3" key="1">
    <citation type="journal article" date="2020" name="Stud. Mycol.">
        <title>101 Dothideomycetes genomes: a test case for predicting lifestyles and emergence of pathogens.</title>
        <authorList>
            <person name="Haridas S."/>
            <person name="Albert R."/>
            <person name="Binder M."/>
            <person name="Bloem J."/>
            <person name="Labutti K."/>
            <person name="Salamov A."/>
            <person name="Andreopoulos B."/>
            <person name="Baker S."/>
            <person name="Barry K."/>
            <person name="Bills G."/>
            <person name="Bluhm B."/>
            <person name="Cannon C."/>
            <person name="Castanera R."/>
            <person name="Culley D."/>
            <person name="Daum C."/>
            <person name="Ezra D."/>
            <person name="Gonzalez J."/>
            <person name="Henrissat B."/>
            <person name="Kuo A."/>
            <person name="Liang C."/>
            <person name="Lipzen A."/>
            <person name="Lutzoni F."/>
            <person name="Magnuson J."/>
            <person name="Mondo S."/>
            <person name="Nolan M."/>
            <person name="Ohm R."/>
            <person name="Pangilinan J."/>
            <person name="Park H.-J."/>
            <person name="Ramirez L."/>
            <person name="Alfaro M."/>
            <person name="Sun H."/>
            <person name="Tritt A."/>
            <person name="Yoshinaga Y."/>
            <person name="Zwiers L.-H."/>
            <person name="Turgeon B."/>
            <person name="Goodwin S."/>
            <person name="Spatafora J."/>
            <person name="Crous P."/>
            <person name="Grigoriev I."/>
        </authorList>
    </citation>
    <scope>NUCLEOTIDE SEQUENCE</scope>
    <source>
        <strain evidence="3">CBS 130266</strain>
    </source>
</reference>
<keyword evidence="4" id="KW-1185">Reference proteome</keyword>
<feature type="region of interest" description="Disordered" evidence="1">
    <location>
        <begin position="70"/>
        <end position="96"/>
    </location>
</feature>
<feature type="compositionally biased region" description="Basic and acidic residues" evidence="1">
    <location>
        <begin position="328"/>
        <end position="359"/>
    </location>
</feature>
<dbReference type="SUPFAM" id="SSF54001">
    <property type="entry name" value="Cysteine proteinases"/>
    <property type="match status" value="1"/>
</dbReference>
<dbReference type="Proteomes" id="UP000800235">
    <property type="component" value="Unassembled WGS sequence"/>
</dbReference>
<feature type="compositionally biased region" description="Low complexity" evidence="1">
    <location>
        <begin position="253"/>
        <end position="262"/>
    </location>
</feature>
<dbReference type="InterPro" id="IPR003323">
    <property type="entry name" value="OTU_dom"/>
</dbReference>
<dbReference type="CDD" id="cd22756">
    <property type="entry name" value="OTU_OTUD3-like"/>
    <property type="match status" value="1"/>
</dbReference>
<accession>A0A9P4NUP7</accession>
<evidence type="ECO:0000259" key="2">
    <source>
        <dbReference type="PROSITE" id="PS50802"/>
    </source>
</evidence>
<dbReference type="EMBL" id="MU007025">
    <property type="protein sequence ID" value="KAF2432609.1"/>
    <property type="molecule type" value="Genomic_DNA"/>
</dbReference>
<organism evidence="3 4">
    <name type="scientific">Tothia fuscella</name>
    <dbReference type="NCBI Taxonomy" id="1048955"/>
    <lineage>
        <taxon>Eukaryota</taxon>
        <taxon>Fungi</taxon>
        <taxon>Dikarya</taxon>
        <taxon>Ascomycota</taxon>
        <taxon>Pezizomycotina</taxon>
        <taxon>Dothideomycetes</taxon>
        <taxon>Pleosporomycetidae</taxon>
        <taxon>Venturiales</taxon>
        <taxon>Cylindrosympodiaceae</taxon>
        <taxon>Tothia</taxon>
    </lineage>
</organism>
<dbReference type="GO" id="GO:0004843">
    <property type="term" value="F:cysteine-type deubiquitinase activity"/>
    <property type="evidence" value="ECO:0007669"/>
    <property type="project" value="TreeGrafter"/>
</dbReference>
<dbReference type="PANTHER" id="PTHR12419">
    <property type="entry name" value="OTU DOMAIN CONTAINING PROTEIN"/>
    <property type="match status" value="1"/>
</dbReference>
<evidence type="ECO:0000313" key="4">
    <source>
        <dbReference type="Proteomes" id="UP000800235"/>
    </source>
</evidence>
<dbReference type="PROSITE" id="PS50802">
    <property type="entry name" value="OTU"/>
    <property type="match status" value="1"/>
</dbReference>
<feature type="region of interest" description="Disordered" evidence="1">
    <location>
        <begin position="250"/>
        <end position="427"/>
    </location>
</feature>
<dbReference type="InterPro" id="IPR050704">
    <property type="entry name" value="Peptidase_C85-like"/>
</dbReference>
<dbReference type="OrthoDB" id="409956at2759"/>
<feature type="region of interest" description="Disordered" evidence="1">
    <location>
        <begin position="181"/>
        <end position="201"/>
    </location>
</feature>
<dbReference type="GO" id="GO:0016579">
    <property type="term" value="P:protein deubiquitination"/>
    <property type="evidence" value="ECO:0007669"/>
    <property type="project" value="TreeGrafter"/>
</dbReference>
<feature type="compositionally biased region" description="Basic residues" evidence="1">
    <location>
        <begin position="404"/>
        <end position="414"/>
    </location>
</feature>
<dbReference type="PANTHER" id="PTHR12419:SF7">
    <property type="entry name" value="OTU DOMAIN-CONTAINING PROTEIN 3"/>
    <property type="match status" value="1"/>
</dbReference>
<evidence type="ECO:0000313" key="3">
    <source>
        <dbReference type="EMBL" id="KAF2432609.1"/>
    </source>
</evidence>
<evidence type="ECO:0000256" key="1">
    <source>
        <dbReference type="SAM" id="MobiDB-lite"/>
    </source>
</evidence>
<feature type="compositionally biased region" description="Basic and acidic residues" evidence="1">
    <location>
        <begin position="293"/>
        <end position="314"/>
    </location>
</feature>
<proteinExistence type="predicted"/>
<dbReference type="InterPro" id="IPR038765">
    <property type="entry name" value="Papain-like_cys_pep_sf"/>
</dbReference>
<dbReference type="AlphaFoldDB" id="A0A9P4NUP7"/>
<comment type="caution">
    <text evidence="3">The sequence shown here is derived from an EMBL/GenBank/DDBJ whole genome shotgun (WGS) entry which is preliminary data.</text>
</comment>
<sequence>MDTTYNSEFPLLPSLGLYASEIRGDGNCLFNALSDQVYGDQNQHNVIRARVIDYMRDHAEYYKQFLDVKPGGGTRRNPKRKNAGAFSEPRNSLPPTPEEINTAFETHLKHMAQGGTWGDNMEIVAFAAAYNTDVRIYLREYSYMVPGQGDENGREMAHIAYHDWEHYSSIRNSDGPHLGKPLVEWKPLSPEDEQDQQRRLSERPQILPWQIDVVRKSLPFLAETSAIKKALETCRGNVNNAASLMMDENDAGSLSSTQGSSSVEREQDSDDDMVYGPNKRANHSRIKRATRNLMREKDDARRQMGEQLAKHDGSQESVNRSMGELEIPDSHENSPKPEGDEEWQRSDFEDVHSSTEGPKKGPIRLKINPPRSPDGSKVGKTYVRQQGPRQRQPSARERKELKKLAQKAARKQRHQKEAEEELTGGSKYPLAILTKSEAATPPVEGGMRTLYI</sequence>
<feature type="compositionally biased region" description="Polar residues" evidence="1">
    <location>
        <begin position="383"/>
        <end position="393"/>
    </location>
</feature>
<protein>
    <submittedName>
        <fullName evidence="3">Cysteine proteinase</fullName>
    </submittedName>
</protein>